<dbReference type="InterPro" id="IPR000073">
    <property type="entry name" value="AB_hydrolase_1"/>
</dbReference>
<dbReference type="Pfam" id="PF00561">
    <property type="entry name" value="Abhydrolase_1"/>
    <property type="match status" value="1"/>
</dbReference>
<dbReference type="SUPFAM" id="SSF53474">
    <property type="entry name" value="alpha/beta-Hydrolases"/>
    <property type="match status" value="1"/>
</dbReference>
<evidence type="ECO:0000259" key="1">
    <source>
        <dbReference type="Pfam" id="PF00561"/>
    </source>
</evidence>
<keyword evidence="3" id="KW-1185">Reference proteome</keyword>
<feature type="domain" description="AB hydrolase-1" evidence="1">
    <location>
        <begin position="135"/>
        <end position="237"/>
    </location>
</feature>
<sequence length="359" mass="38788">MVSDPFAELRATLSENLSKYWPPEAEAAAPRKHIPRQDSARYGIAAPAPANALREEVAEEIAAMLRANRRSLSDLVNFRPSPGESVGTQSADAPDTSAAADAATITALPVGARLKPRGVFEDDWSARPTPQRPWPVVLLHGTTDTKGIWQLLGEELREDGWAVFAPDYGHRATGALADSAAQVGAYIQAVLQITGAEKVILIGHSQGGLLARYWMRTAGTAHLVRHVVCLSAPNHGTTQGGIVSSLIASRRQESVVKSIIDAYFGPAGMAQIVGSATFEEFREAGDLEPGVTYTCIATRQDTVVVPPETCFLEPGDSPDGTVRNIYVQDFDHRALVNHMDMPLDKRVRAIVRTVLKQIR</sequence>
<dbReference type="Gene3D" id="3.40.50.1820">
    <property type="entry name" value="alpha/beta hydrolase"/>
    <property type="match status" value="1"/>
</dbReference>
<gene>
    <name evidence="2" type="ORF">G7Y31_00375</name>
</gene>
<dbReference type="Proteomes" id="UP000594681">
    <property type="component" value="Chromosome"/>
</dbReference>
<evidence type="ECO:0000313" key="3">
    <source>
        <dbReference type="Proteomes" id="UP000594681"/>
    </source>
</evidence>
<dbReference type="PANTHER" id="PTHR37946">
    <property type="entry name" value="SLL1969 PROTEIN"/>
    <property type="match status" value="1"/>
</dbReference>
<reference evidence="2 3" key="1">
    <citation type="submission" date="2020-11" db="EMBL/GenBank/DDBJ databases">
        <title>Corynebacterium sp. ZJ-599.</title>
        <authorList>
            <person name="Zhou J."/>
        </authorList>
    </citation>
    <scope>NUCLEOTIDE SEQUENCE [LARGE SCALE GENOMIC DNA]</scope>
    <source>
        <strain evidence="2 3">ZJ-599</strain>
    </source>
</reference>
<name>A0A7T0PAM8_9CORY</name>
<dbReference type="KEGG" id="cliz:G7Y31_00375"/>
<dbReference type="EMBL" id="CP064954">
    <property type="protein sequence ID" value="QPK79231.1"/>
    <property type="molecule type" value="Genomic_DNA"/>
</dbReference>
<evidence type="ECO:0000313" key="2">
    <source>
        <dbReference type="EMBL" id="QPK79231.1"/>
    </source>
</evidence>
<proteinExistence type="predicted"/>
<dbReference type="GO" id="GO:0003824">
    <property type="term" value="F:catalytic activity"/>
    <property type="evidence" value="ECO:0007669"/>
    <property type="project" value="UniProtKB-ARBA"/>
</dbReference>
<dbReference type="PANTHER" id="PTHR37946:SF1">
    <property type="entry name" value="SLL1969 PROTEIN"/>
    <property type="match status" value="1"/>
</dbReference>
<dbReference type="AlphaFoldDB" id="A0A7T0PAM8"/>
<accession>A0A7T0PAM8</accession>
<organism evidence="2 3">
    <name type="scientific">Corynebacterium lizhenjunii</name>
    <dbReference type="NCBI Taxonomy" id="2709394"/>
    <lineage>
        <taxon>Bacteria</taxon>
        <taxon>Bacillati</taxon>
        <taxon>Actinomycetota</taxon>
        <taxon>Actinomycetes</taxon>
        <taxon>Mycobacteriales</taxon>
        <taxon>Corynebacteriaceae</taxon>
        <taxon>Corynebacterium</taxon>
    </lineage>
</organism>
<dbReference type="InterPro" id="IPR029058">
    <property type="entry name" value="AB_hydrolase_fold"/>
</dbReference>
<protein>
    <submittedName>
        <fullName evidence="2">Triacylglycerol lipase</fullName>
    </submittedName>
</protein>
<dbReference type="RefSeq" id="WP_196823580.1">
    <property type="nucleotide sequence ID" value="NZ_CP064954.1"/>
</dbReference>